<dbReference type="Gene3D" id="3.40.30.10">
    <property type="entry name" value="Glutaredoxin"/>
    <property type="match status" value="1"/>
</dbReference>
<dbReference type="InterPro" id="IPR036249">
    <property type="entry name" value="Thioredoxin-like_sf"/>
</dbReference>
<dbReference type="Proteomes" id="UP000619512">
    <property type="component" value="Unassembled WGS sequence"/>
</dbReference>
<feature type="disulfide bond" description="Redox-active" evidence="8">
    <location>
        <begin position="56"/>
        <end position="59"/>
    </location>
</feature>
<dbReference type="InterPro" id="IPR013766">
    <property type="entry name" value="Thioredoxin_domain"/>
</dbReference>
<evidence type="ECO:0000256" key="8">
    <source>
        <dbReference type="PIRSR" id="PIRSR001488-1"/>
    </source>
</evidence>
<evidence type="ECO:0000313" key="11">
    <source>
        <dbReference type="EMBL" id="GGY84608.1"/>
    </source>
</evidence>
<feature type="chain" id="PRO_5044606953" description="Thiol:disulfide interchange protein" evidence="9">
    <location>
        <begin position="23"/>
        <end position="219"/>
    </location>
</feature>
<dbReference type="GO" id="GO:0015036">
    <property type="term" value="F:disulfide oxidoreductase activity"/>
    <property type="evidence" value="ECO:0007669"/>
    <property type="project" value="UniProtKB-ARBA"/>
</dbReference>
<dbReference type="Pfam" id="PF01323">
    <property type="entry name" value="DSBA"/>
    <property type="match status" value="1"/>
</dbReference>
<dbReference type="EMBL" id="CP038026">
    <property type="protein sequence ID" value="QBQ38732.1"/>
    <property type="molecule type" value="Genomic_DNA"/>
</dbReference>
<dbReference type="AlphaFoldDB" id="A0A4P7BKC5"/>
<dbReference type="GO" id="GO:0042597">
    <property type="term" value="C:periplasmic space"/>
    <property type="evidence" value="ECO:0007669"/>
    <property type="project" value="UniProtKB-SubCell"/>
</dbReference>
<evidence type="ECO:0000313" key="13">
    <source>
        <dbReference type="Proteomes" id="UP000294359"/>
    </source>
</evidence>
<dbReference type="OrthoDB" id="9784896at2"/>
<keyword evidence="6" id="KW-0676">Redox-active center</keyword>
<evidence type="ECO:0000313" key="12">
    <source>
        <dbReference type="EMBL" id="QBQ38732.1"/>
    </source>
</evidence>
<dbReference type="InterPro" id="IPR017937">
    <property type="entry name" value="Thioredoxin_CS"/>
</dbReference>
<dbReference type="PANTHER" id="PTHR35891:SF3">
    <property type="entry name" value="THIOL:DISULFIDE INTERCHANGE PROTEIN DSBL"/>
    <property type="match status" value="1"/>
</dbReference>
<reference evidence="12 13" key="2">
    <citation type="submission" date="2019-03" db="EMBL/GenBank/DDBJ databases">
        <title>Draft Genome Sequences of Six Type Strains of the Genus Massilia.</title>
        <authorList>
            <person name="Miess H."/>
            <person name="Frediansyhah A."/>
            <person name="Gross H."/>
        </authorList>
    </citation>
    <scope>NUCLEOTIDE SEQUENCE [LARGE SCALE GENOMIC DNA]</scope>
    <source>
        <strain evidence="12 13">DSM 17505</strain>
    </source>
</reference>
<keyword evidence="3 9" id="KW-0732">Signal</keyword>
<keyword evidence="4 7" id="KW-0574">Periplasm</keyword>
<gene>
    <name evidence="11" type="primary">dsbA</name>
    <name evidence="12" type="ORF">E1742_23070</name>
    <name evidence="11" type="ORF">GCM10007388_17160</name>
</gene>
<dbReference type="InterPro" id="IPR023205">
    <property type="entry name" value="DsbA/DsbL"/>
</dbReference>
<dbReference type="Proteomes" id="UP000294359">
    <property type="component" value="Chromosome"/>
</dbReference>
<dbReference type="PIRSF" id="PIRSF001488">
    <property type="entry name" value="Tdi_protein"/>
    <property type="match status" value="1"/>
</dbReference>
<name>A0A4P7BKC5_9BURK</name>
<dbReference type="CDD" id="cd03019">
    <property type="entry name" value="DsbA_DsbA"/>
    <property type="match status" value="1"/>
</dbReference>
<evidence type="ECO:0000256" key="9">
    <source>
        <dbReference type="SAM" id="SignalP"/>
    </source>
</evidence>
<comment type="similarity">
    <text evidence="2">Belongs to the thioredoxin family. DsbA subfamily.</text>
</comment>
<feature type="domain" description="Thioredoxin" evidence="10">
    <location>
        <begin position="7"/>
        <end position="212"/>
    </location>
</feature>
<sequence length="219" mass="24355">MRFLRLMLAATALLAFTATSRAAEIRDGAGYQTLAQPVRSDTGKKVEVIEFFMYTCPHCNTLDPMLSEWVKKQGDKIAFRRLHFPAGGEKDPLAHAYLTLEAMGQAEQFHPKFFNAIHVQRDRIYRSDEQILDFLVKNGIDKAKYQQFFNSFGVLTKLKRLSATIGAYKVESAPTIVVDGRYVTSPTIAGAPNMPELQAGKNTLAVLDALVAKVAAEKK</sequence>
<dbReference type="PROSITE" id="PS51352">
    <property type="entry name" value="THIOREDOXIN_2"/>
    <property type="match status" value="1"/>
</dbReference>
<dbReference type="SUPFAM" id="SSF52833">
    <property type="entry name" value="Thioredoxin-like"/>
    <property type="match status" value="1"/>
</dbReference>
<comment type="subcellular location">
    <subcellularLocation>
        <location evidence="1 7">Periplasm</location>
    </subcellularLocation>
</comment>
<evidence type="ECO:0000256" key="3">
    <source>
        <dbReference type="ARBA" id="ARBA00022729"/>
    </source>
</evidence>
<evidence type="ECO:0000256" key="1">
    <source>
        <dbReference type="ARBA" id="ARBA00004418"/>
    </source>
</evidence>
<dbReference type="RefSeq" id="WP_134387431.1">
    <property type="nucleotide sequence ID" value="NZ_BMWW01000002.1"/>
</dbReference>
<reference evidence="11" key="3">
    <citation type="submission" date="2022-12" db="EMBL/GenBank/DDBJ databases">
        <authorList>
            <person name="Sun Q."/>
            <person name="Kim S."/>
        </authorList>
    </citation>
    <scope>NUCLEOTIDE SEQUENCE</scope>
    <source>
        <strain evidence="11">KCTC 12344</strain>
    </source>
</reference>
<evidence type="ECO:0000256" key="6">
    <source>
        <dbReference type="ARBA" id="ARBA00023284"/>
    </source>
</evidence>
<dbReference type="InterPro" id="IPR050824">
    <property type="entry name" value="Thiol_disulfide_DsbA"/>
</dbReference>
<dbReference type="PANTHER" id="PTHR35891">
    <property type="entry name" value="THIOL:DISULFIDE INTERCHANGE PROTEIN DSBA"/>
    <property type="match status" value="1"/>
</dbReference>
<accession>A0A4P7BKC5</accession>
<dbReference type="EMBL" id="BMWW01000002">
    <property type="protein sequence ID" value="GGY84608.1"/>
    <property type="molecule type" value="Genomic_DNA"/>
</dbReference>
<keyword evidence="5 7" id="KW-1015">Disulfide bond</keyword>
<evidence type="ECO:0000256" key="2">
    <source>
        <dbReference type="ARBA" id="ARBA00005791"/>
    </source>
</evidence>
<feature type="signal peptide" evidence="9">
    <location>
        <begin position="1"/>
        <end position="22"/>
    </location>
</feature>
<organism evidence="11 14">
    <name type="scientific">Pseudoduganella plicata</name>
    <dbReference type="NCBI Taxonomy" id="321984"/>
    <lineage>
        <taxon>Bacteria</taxon>
        <taxon>Pseudomonadati</taxon>
        <taxon>Pseudomonadota</taxon>
        <taxon>Betaproteobacteria</taxon>
        <taxon>Burkholderiales</taxon>
        <taxon>Oxalobacteraceae</taxon>
        <taxon>Telluria group</taxon>
        <taxon>Pseudoduganella</taxon>
    </lineage>
</organism>
<dbReference type="InterPro" id="IPR001853">
    <property type="entry name" value="DSBA-like_thioredoxin_dom"/>
</dbReference>
<reference evidence="11" key="1">
    <citation type="journal article" date="2014" name="Int. J. Syst. Evol. Microbiol.">
        <title>Complete genome sequence of Corynebacterium casei LMG S-19264T (=DSM 44701T), isolated from a smear-ripened cheese.</title>
        <authorList>
            <consortium name="US DOE Joint Genome Institute (JGI-PGF)"/>
            <person name="Walter F."/>
            <person name="Albersmeier A."/>
            <person name="Kalinowski J."/>
            <person name="Ruckert C."/>
        </authorList>
    </citation>
    <scope>NUCLEOTIDE SEQUENCE</scope>
    <source>
        <strain evidence="11">KCTC 12344</strain>
    </source>
</reference>
<evidence type="ECO:0000259" key="10">
    <source>
        <dbReference type="PROSITE" id="PS51352"/>
    </source>
</evidence>
<evidence type="ECO:0000256" key="7">
    <source>
        <dbReference type="PIRNR" id="PIRNR001488"/>
    </source>
</evidence>
<protein>
    <recommendedName>
        <fullName evidence="7">Thiol:disulfide interchange protein</fullName>
    </recommendedName>
</protein>
<keyword evidence="13" id="KW-1185">Reference proteome</keyword>
<evidence type="ECO:0000313" key="14">
    <source>
        <dbReference type="Proteomes" id="UP000619512"/>
    </source>
</evidence>
<evidence type="ECO:0000256" key="5">
    <source>
        <dbReference type="ARBA" id="ARBA00023157"/>
    </source>
</evidence>
<dbReference type="PROSITE" id="PS00194">
    <property type="entry name" value="THIOREDOXIN_1"/>
    <property type="match status" value="1"/>
</dbReference>
<proteinExistence type="inferred from homology"/>
<evidence type="ECO:0000256" key="4">
    <source>
        <dbReference type="ARBA" id="ARBA00022764"/>
    </source>
</evidence>